<evidence type="ECO:0000313" key="2">
    <source>
        <dbReference type="Proteomes" id="UP000054279"/>
    </source>
</evidence>
<keyword evidence="2" id="KW-1185">Reference proteome</keyword>
<dbReference type="EMBL" id="KN837442">
    <property type="protein sequence ID" value="KIJ24981.1"/>
    <property type="molecule type" value="Genomic_DNA"/>
</dbReference>
<organism evidence="1 2">
    <name type="scientific">Sphaerobolus stellatus (strain SS14)</name>
    <dbReference type="NCBI Taxonomy" id="990650"/>
    <lineage>
        <taxon>Eukaryota</taxon>
        <taxon>Fungi</taxon>
        <taxon>Dikarya</taxon>
        <taxon>Basidiomycota</taxon>
        <taxon>Agaricomycotina</taxon>
        <taxon>Agaricomycetes</taxon>
        <taxon>Phallomycetidae</taxon>
        <taxon>Geastrales</taxon>
        <taxon>Sphaerobolaceae</taxon>
        <taxon>Sphaerobolus</taxon>
    </lineage>
</organism>
<proteinExistence type="predicted"/>
<evidence type="ECO:0000313" key="1">
    <source>
        <dbReference type="EMBL" id="KIJ24981.1"/>
    </source>
</evidence>
<gene>
    <name evidence="1" type="ORF">M422DRAFT_194027</name>
</gene>
<reference evidence="1 2" key="1">
    <citation type="submission" date="2014-06" db="EMBL/GenBank/DDBJ databases">
        <title>Evolutionary Origins and Diversification of the Mycorrhizal Mutualists.</title>
        <authorList>
            <consortium name="DOE Joint Genome Institute"/>
            <consortium name="Mycorrhizal Genomics Consortium"/>
            <person name="Kohler A."/>
            <person name="Kuo A."/>
            <person name="Nagy L.G."/>
            <person name="Floudas D."/>
            <person name="Copeland A."/>
            <person name="Barry K.W."/>
            <person name="Cichocki N."/>
            <person name="Veneault-Fourrey C."/>
            <person name="LaButti K."/>
            <person name="Lindquist E.A."/>
            <person name="Lipzen A."/>
            <person name="Lundell T."/>
            <person name="Morin E."/>
            <person name="Murat C."/>
            <person name="Riley R."/>
            <person name="Ohm R."/>
            <person name="Sun H."/>
            <person name="Tunlid A."/>
            <person name="Henrissat B."/>
            <person name="Grigoriev I.V."/>
            <person name="Hibbett D.S."/>
            <person name="Martin F."/>
        </authorList>
    </citation>
    <scope>NUCLEOTIDE SEQUENCE [LARGE SCALE GENOMIC DNA]</scope>
    <source>
        <strain evidence="1 2">SS14</strain>
    </source>
</reference>
<accession>A0A0C9UHX0</accession>
<dbReference type="AlphaFoldDB" id="A0A0C9UHX0"/>
<dbReference type="HOGENOM" id="CLU_3020118_0_0_1"/>
<protein>
    <submittedName>
        <fullName evidence="1">Uncharacterized protein</fullName>
    </submittedName>
</protein>
<dbReference type="OrthoDB" id="3366231at2759"/>
<name>A0A0C9UHX0_SPHS4</name>
<feature type="non-terminal residue" evidence="1">
    <location>
        <position position="1"/>
    </location>
</feature>
<dbReference type="Proteomes" id="UP000054279">
    <property type="component" value="Unassembled WGS sequence"/>
</dbReference>
<sequence>GFCCGQRGKYANVVEPLPPLPAEFEWLAAQPNISPLSRKLNLLFSFAALETTDAFP</sequence>